<dbReference type="AlphaFoldDB" id="A0A3S4JC25"/>
<reference evidence="11 12" key="1">
    <citation type="submission" date="2018-12" db="EMBL/GenBank/DDBJ databases">
        <authorList>
            <consortium name="Pathogen Informatics"/>
        </authorList>
    </citation>
    <scope>NUCLEOTIDE SEQUENCE [LARGE SCALE GENOMIC DNA]</scope>
    <source>
        <strain evidence="11 12">NCTC6754</strain>
    </source>
</reference>
<evidence type="ECO:0000313" key="12">
    <source>
        <dbReference type="Proteomes" id="UP000269208"/>
    </source>
</evidence>
<evidence type="ECO:0000256" key="4">
    <source>
        <dbReference type="ARBA" id="ARBA00022519"/>
    </source>
</evidence>
<dbReference type="InterPro" id="IPR020846">
    <property type="entry name" value="MFS_dom"/>
</dbReference>
<dbReference type="PANTHER" id="PTHR43528">
    <property type="entry name" value="ALPHA-KETOGLUTARATE PERMEASE"/>
    <property type="match status" value="1"/>
</dbReference>
<evidence type="ECO:0000313" key="11">
    <source>
        <dbReference type="EMBL" id="VEB55647.1"/>
    </source>
</evidence>
<evidence type="ECO:0000256" key="9">
    <source>
        <dbReference type="SAM" id="Phobius"/>
    </source>
</evidence>
<feature type="transmembrane region" description="Helical" evidence="9">
    <location>
        <begin position="42"/>
        <end position="60"/>
    </location>
</feature>
<keyword evidence="3" id="KW-1003">Cell membrane</keyword>
<keyword evidence="7 9" id="KW-1133">Transmembrane helix</keyword>
<proteinExistence type="predicted"/>
<evidence type="ECO:0000256" key="7">
    <source>
        <dbReference type="ARBA" id="ARBA00022989"/>
    </source>
</evidence>
<dbReference type="Proteomes" id="UP000269208">
    <property type="component" value="Chromosome"/>
</dbReference>
<evidence type="ECO:0000256" key="2">
    <source>
        <dbReference type="ARBA" id="ARBA00022448"/>
    </source>
</evidence>
<name>A0A3S4JC25_SALET</name>
<dbReference type="SUPFAM" id="SSF103473">
    <property type="entry name" value="MFS general substrate transporter"/>
    <property type="match status" value="1"/>
</dbReference>
<dbReference type="InterPro" id="IPR051084">
    <property type="entry name" value="H+-coupled_symporters"/>
</dbReference>
<dbReference type="GO" id="GO:0005886">
    <property type="term" value="C:plasma membrane"/>
    <property type="evidence" value="ECO:0007669"/>
    <property type="project" value="UniProtKB-SubCell"/>
</dbReference>
<keyword evidence="5 9" id="KW-0812">Transmembrane</keyword>
<evidence type="ECO:0000259" key="10">
    <source>
        <dbReference type="PROSITE" id="PS50850"/>
    </source>
</evidence>
<organism evidence="11 12">
    <name type="scientific">Salmonella enterica I</name>
    <dbReference type="NCBI Taxonomy" id="59201"/>
    <lineage>
        <taxon>Bacteria</taxon>
        <taxon>Pseudomonadati</taxon>
        <taxon>Pseudomonadota</taxon>
        <taxon>Gammaproteobacteria</taxon>
        <taxon>Enterobacterales</taxon>
        <taxon>Enterobacteriaceae</taxon>
        <taxon>Salmonella</taxon>
    </lineage>
</organism>
<keyword evidence="8 9" id="KW-0472">Membrane</keyword>
<sequence length="69" mass="7401">MFPAQVRALGVGLSYAVANALFGGSAEYVALSLKSVGMESSFFWYVTAMAVLAFLVSLMLHRKGKGLRL</sequence>
<protein>
    <submittedName>
        <fullName evidence="11">Alpha-ketoglutarate transporter</fullName>
    </submittedName>
</protein>
<keyword evidence="2" id="KW-0813">Transport</keyword>
<evidence type="ECO:0000256" key="5">
    <source>
        <dbReference type="ARBA" id="ARBA00022692"/>
    </source>
</evidence>
<dbReference type="InterPro" id="IPR036259">
    <property type="entry name" value="MFS_trans_sf"/>
</dbReference>
<keyword evidence="6" id="KW-0769">Symport</keyword>
<comment type="subcellular location">
    <subcellularLocation>
        <location evidence="1">Cell inner membrane</location>
        <topology evidence="1">Multi-pass membrane protein</topology>
    </subcellularLocation>
</comment>
<dbReference type="PROSITE" id="PS50850">
    <property type="entry name" value="MFS"/>
    <property type="match status" value="1"/>
</dbReference>
<evidence type="ECO:0000256" key="8">
    <source>
        <dbReference type="ARBA" id="ARBA00023136"/>
    </source>
</evidence>
<dbReference type="GO" id="GO:0015293">
    <property type="term" value="F:symporter activity"/>
    <property type="evidence" value="ECO:0007669"/>
    <property type="project" value="UniProtKB-KW"/>
</dbReference>
<feature type="domain" description="Major facilitator superfamily (MFS) profile" evidence="10">
    <location>
        <begin position="1"/>
        <end position="65"/>
    </location>
</feature>
<accession>A0A3S4JC25</accession>
<dbReference type="EMBL" id="LR134190">
    <property type="protein sequence ID" value="VEB55647.1"/>
    <property type="molecule type" value="Genomic_DNA"/>
</dbReference>
<evidence type="ECO:0000256" key="6">
    <source>
        <dbReference type="ARBA" id="ARBA00022847"/>
    </source>
</evidence>
<keyword evidence="4" id="KW-0997">Cell inner membrane</keyword>
<evidence type="ECO:0000256" key="1">
    <source>
        <dbReference type="ARBA" id="ARBA00004429"/>
    </source>
</evidence>
<dbReference type="PANTHER" id="PTHR43528:SF1">
    <property type="entry name" value="ALPHA-KETOGLUTARATE PERMEASE"/>
    <property type="match status" value="1"/>
</dbReference>
<gene>
    <name evidence="11" type="primary">kgtP_2</name>
    <name evidence="11" type="ORF">NCTC6754_03946</name>
</gene>
<evidence type="ECO:0000256" key="3">
    <source>
        <dbReference type="ARBA" id="ARBA00022475"/>
    </source>
</evidence>